<evidence type="ECO:0000313" key="2">
    <source>
        <dbReference type="EMBL" id="RKP05563.1"/>
    </source>
</evidence>
<evidence type="ECO:0000256" key="1">
    <source>
        <dbReference type="SAM" id="MobiDB-lite"/>
    </source>
</evidence>
<sequence>MPGNIFKSIGKLAGASATLKSIGTNIFSTLKRIAKNPVTRKVAGSAGKIVLAGGTGLLGTGVLANPNQEPAASNNNIAQGSAAPKTDQPAEDPHLAPQTVAQQKPVNTAAQPTVDDAVAPQATTHTATQQPAAEAEPGATPDTVAPMVVQSQDIVA</sequence>
<reference evidence="3" key="1">
    <citation type="journal article" date="2018" name="Nat. Microbiol.">
        <title>Leveraging single-cell genomics to expand the fungal tree of life.</title>
        <authorList>
            <person name="Ahrendt S.R."/>
            <person name="Quandt C.A."/>
            <person name="Ciobanu D."/>
            <person name="Clum A."/>
            <person name="Salamov A."/>
            <person name="Andreopoulos B."/>
            <person name="Cheng J.F."/>
            <person name="Woyke T."/>
            <person name="Pelin A."/>
            <person name="Henrissat B."/>
            <person name="Reynolds N.K."/>
            <person name="Benny G.L."/>
            <person name="Smith M.E."/>
            <person name="James T.Y."/>
            <person name="Grigoriev I.V."/>
        </authorList>
    </citation>
    <scope>NUCLEOTIDE SEQUENCE [LARGE SCALE GENOMIC DNA]</scope>
    <source>
        <strain evidence="3">RSA 1356</strain>
    </source>
</reference>
<keyword evidence="3" id="KW-1185">Reference proteome</keyword>
<feature type="region of interest" description="Disordered" evidence="1">
    <location>
        <begin position="61"/>
        <end position="156"/>
    </location>
</feature>
<accession>A0A4P9XIM4</accession>
<feature type="compositionally biased region" description="Low complexity" evidence="1">
    <location>
        <begin position="117"/>
        <end position="143"/>
    </location>
</feature>
<organism evidence="2 3">
    <name type="scientific">Thamnocephalis sphaerospora</name>
    <dbReference type="NCBI Taxonomy" id="78915"/>
    <lineage>
        <taxon>Eukaryota</taxon>
        <taxon>Fungi</taxon>
        <taxon>Fungi incertae sedis</taxon>
        <taxon>Zoopagomycota</taxon>
        <taxon>Zoopagomycotina</taxon>
        <taxon>Zoopagomycetes</taxon>
        <taxon>Zoopagales</taxon>
        <taxon>Sigmoideomycetaceae</taxon>
        <taxon>Thamnocephalis</taxon>
    </lineage>
</organism>
<evidence type="ECO:0000313" key="3">
    <source>
        <dbReference type="Proteomes" id="UP000271241"/>
    </source>
</evidence>
<feature type="compositionally biased region" description="Polar residues" evidence="1">
    <location>
        <begin position="65"/>
        <end position="79"/>
    </location>
</feature>
<name>A0A4P9XIM4_9FUNG</name>
<dbReference type="EMBL" id="KZ993093">
    <property type="protein sequence ID" value="RKP05563.1"/>
    <property type="molecule type" value="Genomic_DNA"/>
</dbReference>
<dbReference type="AlphaFoldDB" id="A0A4P9XIM4"/>
<proteinExistence type="predicted"/>
<protein>
    <submittedName>
        <fullName evidence="2">Uncharacterized protein</fullName>
    </submittedName>
</protein>
<gene>
    <name evidence="2" type="ORF">THASP1DRAFT_32600</name>
</gene>
<feature type="compositionally biased region" description="Polar residues" evidence="1">
    <location>
        <begin position="99"/>
        <end position="111"/>
    </location>
</feature>
<dbReference type="Proteomes" id="UP000271241">
    <property type="component" value="Unassembled WGS sequence"/>
</dbReference>